<evidence type="ECO:0000313" key="1">
    <source>
        <dbReference type="EMBL" id="SDE36225.1"/>
    </source>
</evidence>
<proteinExistence type="predicted"/>
<sequence>MPSINPASGNAPGLPAVLPRRSFLTALAPLGALAVASPTIARTNTREELIEHHKAELFRLLNETVPEGTVLDHYMVHYSPRSQFLQMTSTRPEWTGRNDPRWHFSTLDNAWEYVEGLK</sequence>
<dbReference type="OrthoDB" id="9929724at2"/>
<dbReference type="Proteomes" id="UP000183812">
    <property type="component" value="Unassembled WGS sequence"/>
</dbReference>
<dbReference type="EMBL" id="FNAY01000001">
    <property type="protein sequence ID" value="SDE36225.1"/>
    <property type="molecule type" value="Genomic_DNA"/>
</dbReference>
<reference evidence="1 2" key="1">
    <citation type="submission" date="2016-10" db="EMBL/GenBank/DDBJ databases">
        <authorList>
            <person name="de Groot N.N."/>
        </authorList>
    </citation>
    <scope>NUCLEOTIDE SEQUENCE [LARGE SCALE GENOMIC DNA]</scope>
    <source>
        <strain evidence="2">DSM 938 / 37b4</strain>
    </source>
</reference>
<dbReference type="AlphaFoldDB" id="A0A1G7CCV1"/>
<dbReference type="RefSeq" id="WP_074552471.1">
    <property type="nucleotide sequence ID" value="NZ_CP119563.1"/>
</dbReference>
<accession>A0A1G7CCV1</accession>
<evidence type="ECO:0000313" key="2">
    <source>
        <dbReference type="Proteomes" id="UP000183812"/>
    </source>
</evidence>
<protein>
    <submittedName>
        <fullName evidence="1">Uncharacterized protein</fullName>
    </submittedName>
</protein>
<organism evidence="1 2">
    <name type="scientific">Rhodobacter capsulatus</name>
    <name type="common">Rhodopseudomonas capsulata</name>
    <dbReference type="NCBI Taxonomy" id="1061"/>
    <lineage>
        <taxon>Bacteria</taxon>
        <taxon>Pseudomonadati</taxon>
        <taxon>Pseudomonadota</taxon>
        <taxon>Alphaproteobacteria</taxon>
        <taxon>Rhodobacterales</taxon>
        <taxon>Rhodobacter group</taxon>
        <taxon>Rhodobacter</taxon>
    </lineage>
</organism>
<name>A0A1G7CCV1_RHOCA</name>
<gene>
    <name evidence="1" type="ORF">SAMN04244550_00211</name>
</gene>